<evidence type="ECO:0000313" key="2">
    <source>
        <dbReference type="EMBL" id="EEH55033.1"/>
    </source>
</evidence>
<dbReference type="AlphaFoldDB" id="C1MYD2"/>
<dbReference type="KEGG" id="mpp:MICPUCDRAFT_40794"/>
<evidence type="ECO:0000256" key="1">
    <source>
        <dbReference type="SAM" id="MobiDB-lite"/>
    </source>
</evidence>
<sequence>MAMRRVAYGAAAMTRRILASPSTGIASPSTGGGARSMDRCFCASAMIAGGDDARATSSSRSSRSFASSAAATARGGPADGAGRSSFSSAPTETTPSDDRVRPRIDERSYQTRSTASLGASISGRAPPPPPHQPPRGARGMATERKPPPDAIPDGTPHDEDPDPDPNYPNDPLNPGDPLTGGIDPDDLPPDELAPSFVPSWLRGKSSKKLNRAQKGNYEGILRDIEAAPDTVPKSGALYNMREFAKITDTSTEEDIREWCRVYWEHQKELWLANQPGADPNVSIEEFIEIYENDMARSPSHWSPYDRVGVVNADP</sequence>
<feature type="compositionally biased region" description="Low complexity" evidence="1">
    <location>
        <begin position="55"/>
        <end position="85"/>
    </location>
</feature>
<dbReference type="RefSeq" id="XP_003060264.1">
    <property type="nucleotide sequence ID" value="XM_003060218.1"/>
</dbReference>
<gene>
    <name evidence="2" type="ORF">MICPUCDRAFT_40794</name>
</gene>
<dbReference type="Proteomes" id="UP000001876">
    <property type="component" value="Unassembled WGS sequence"/>
</dbReference>
<feature type="region of interest" description="Disordered" evidence="1">
    <location>
        <begin position="51"/>
        <end position="212"/>
    </location>
</feature>
<dbReference type="EMBL" id="GG663742">
    <property type="protein sequence ID" value="EEH55033.1"/>
    <property type="molecule type" value="Genomic_DNA"/>
</dbReference>
<dbReference type="GeneID" id="9685992"/>
<proteinExistence type="predicted"/>
<feature type="compositionally biased region" description="Polar residues" evidence="1">
    <location>
        <begin position="110"/>
        <end position="119"/>
    </location>
</feature>
<feature type="compositionally biased region" description="Basic and acidic residues" evidence="1">
    <location>
        <begin position="96"/>
        <end position="109"/>
    </location>
</feature>
<protein>
    <submittedName>
        <fullName evidence="2">Predicted protein</fullName>
    </submittedName>
</protein>
<organism evidence="3">
    <name type="scientific">Micromonas pusilla (strain CCMP1545)</name>
    <name type="common">Picoplanktonic green alga</name>
    <dbReference type="NCBI Taxonomy" id="564608"/>
    <lineage>
        <taxon>Eukaryota</taxon>
        <taxon>Viridiplantae</taxon>
        <taxon>Chlorophyta</taxon>
        <taxon>Mamiellophyceae</taxon>
        <taxon>Mamiellales</taxon>
        <taxon>Mamiellaceae</taxon>
        <taxon>Micromonas</taxon>
    </lineage>
</organism>
<name>C1MYD2_MICPC</name>
<evidence type="ECO:0000313" key="3">
    <source>
        <dbReference type="Proteomes" id="UP000001876"/>
    </source>
</evidence>
<accession>C1MYD2</accession>
<keyword evidence="3" id="KW-1185">Reference proteome</keyword>
<reference evidence="2 3" key="1">
    <citation type="journal article" date="2009" name="Science">
        <title>Green evolution and dynamic adaptations revealed by genomes of the marine picoeukaryotes Micromonas.</title>
        <authorList>
            <person name="Worden A.Z."/>
            <person name="Lee J.H."/>
            <person name="Mock T."/>
            <person name="Rouze P."/>
            <person name="Simmons M.P."/>
            <person name="Aerts A.L."/>
            <person name="Allen A.E."/>
            <person name="Cuvelier M.L."/>
            <person name="Derelle E."/>
            <person name="Everett M.V."/>
            <person name="Foulon E."/>
            <person name="Grimwood J."/>
            <person name="Gundlach H."/>
            <person name="Henrissat B."/>
            <person name="Napoli C."/>
            <person name="McDonald S.M."/>
            <person name="Parker M.S."/>
            <person name="Rombauts S."/>
            <person name="Salamov A."/>
            <person name="Von Dassow P."/>
            <person name="Badger J.H."/>
            <person name="Coutinho P.M."/>
            <person name="Demir E."/>
            <person name="Dubchak I."/>
            <person name="Gentemann C."/>
            <person name="Eikrem W."/>
            <person name="Gready J.E."/>
            <person name="John U."/>
            <person name="Lanier W."/>
            <person name="Lindquist E.A."/>
            <person name="Lucas S."/>
            <person name="Mayer K.F."/>
            <person name="Moreau H."/>
            <person name="Not F."/>
            <person name="Otillar R."/>
            <person name="Panaud O."/>
            <person name="Pangilinan J."/>
            <person name="Paulsen I."/>
            <person name="Piegu B."/>
            <person name="Poliakov A."/>
            <person name="Robbens S."/>
            <person name="Schmutz J."/>
            <person name="Toulza E."/>
            <person name="Wyss T."/>
            <person name="Zelensky A."/>
            <person name="Zhou K."/>
            <person name="Armbrust E.V."/>
            <person name="Bhattacharya D."/>
            <person name="Goodenough U.W."/>
            <person name="Van de Peer Y."/>
            <person name="Grigoriev I.V."/>
        </authorList>
    </citation>
    <scope>NUCLEOTIDE SEQUENCE [LARGE SCALE GENOMIC DNA]</scope>
    <source>
        <strain evidence="2 3">CCMP1545</strain>
    </source>
</reference>
<dbReference type="OrthoDB" id="566659at2759"/>
<feature type="compositionally biased region" description="Low complexity" evidence="1">
    <location>
        <begin position="167"/>
        <end position="182"/>
    </location>
</feature>